<comment type="similarity">
    <text evidence="2">Belongs to the oxygen-dependent FAD-linked oxidoreductase family.</text>
</comment>
<organism evidence="7 8">
    <name type="scientific">Naasia aerilata</name>
    <dbReference type="NCBI Taxonomy" id="1162966"/>
    <lineage>
        <taxon>Bacteria</taxon>
        <taxon>Bacillati</taxon>
        <taxon>Actinomycetota</taxon>
        <taxon>Actinomycetes</taxon>
        <taxon>Micrococcales</taxon>
        <taxon>Microbacteriaceae</taxon>
        <taxon>Naasia</taxon>
    </lineage>
</organism>
<keyword evidence="5" id="KW-0560">Oxidoreductase</keyword>
<reference evidence="8" key="1">
    <citation type="journal article" date="2019" name="Int. J. Syst. Evol. Microbiol.">
        <title>The Global Catalogue of Microorganisms (GCM) 10K type strain sequencing project: providing services to taxonomists for standard genome sequencing and annotation.</title>
        <authorList>
            <consortium name="The Broad Institute Genomics Platform"/>
            <consortium name="The Broad Institute Genome Sequencing Center for Infectious Disease"/>
            <person name="Wu L."/>
            <person name="Ma J."/>
        </authorList>
    </citation>
    <scope>NUCLEOTIDE SEQUENCE [LARGE SCALE GENOMIC DNA]</scope>
    <source>
        <strain evidence="8">NBRC 108725</strain>
    </source>
</reference>
<dbReference type="SUPFAM" id="SSF56176">
    <property type="entry name" value="FAD-binding/transporter-associated domain-like"/>
    <property type="match status" value="1"/>
</dbReference>
<proteinExistence type="inferred from homology"/>
<dbReference type="InterPro" id="IPR016166">
    <property type="entry name" value="FAD-bd_PCMH"/>
</dbReference>
<keyword evidence="8" id="KW-1185">Reference proteome</keyword>
<evidence type="ECO:0000256" key="4">
    <source>
        <dbReference type="ARBA" id="ARBA00022827"/>
    </source>
</evidence>
<dbReference type="Pfam" id="PF01565">
    <property type="entry name" value="FAD_binding_4"/>
    <property type="match status" value="1"/>
</dbReference>
<dbReference type="Proteomes" id="UP001321498">
    <property type="component" value="Chromosome"/>
</dbReference>
<dbReference type="InterPro" id="IPR016169">
    <property type="entry name" value="FAD-bd_PCMH_sub2"/>
</dbReference>
<evidence type="ECO:0000256" key="3">
    <source>
        <dbReference type="ARBA" id="ARBA00022630"/>
    </source>
</evidence>
<evidence type="ECO:0000313" key="8">
    <source>
        <dbReference type="Proteomes" id="UP001321498"/>
    </source>
</evidence>
<dbReference type="InterPro" id="IPR006094">
    <property type="entry name" value="Oxid_FAD_bind_N"/>
</dbReference>
<name>A0ABN6XTY9_9MICO</name>
<dbReference type="RefSeq" id="WP_286277047.1">
    <property type="nucleotide sequence ID" value="NZ_AP027731.1"/>
</dbReference>
<comment type="cofactor">
    <cofactor evidence="1">
        <name>FAD</name>
        <dbReference type="ChEBI" id="CHEBI:57692"/>
    </cofactor>
</comment>
<dbReference type="PROSITE" id="PS51387">
    <property type="entry name" value="FAD_PCMH"/>
    <property type="match status" value="1"/>
</dbReference>
<sequence length="211" mass="22506">MRSASPLLLAELDSAVSGLVFSAPDQRFADLVSGLPRGRRPLVIVAAATAEDVAFAMSVAGRQGLPVSVLPAGRTPARRGGVLILTTLLRRVEVDPESSTARVPAGAGWAELVREARRYGLRPAPGTRGASAESLSDAEVVGYEVVTPNGRFVQVDPIGDADLFWALRGGHAQPATVTETRVRLVPFEDERWSAEDAEAVVREWSRELVLS</sequence>
<protein>
    <recommendedName>
        <fullName evidence="6">FAD-binding PCMH-type domain-containing protein</fullName>
    </recommendedName>
</protein>
<feature type="domain" description="FAD-binding PCMH-type" evidence="6">
    <location>
        <begin position="37"/>
        <end position="211"/>
    </location>
</feature>
<accession>A0ABN6XTY9</accession>
<dbReference type="Gene3D" id="3.30.465.10">
    <property type="match status" value="2"/>
</dbReference>
<dbReference type="EMBL" id="AP027731">
    <property type="protein sequence ID" value="BDZ47100.1"/>
    <property type="molecule type" value="Genomic_DNA"/>
</dbReference>
<evidence type="ECO:0000256" key="5">
    <source>
        <dbReference type="ARBA" id="ARBA00023002"/>
    </source>
</evidence>
<dbReference type="PANTHER" id="PTHR42973:SF39">
    <property type="entry name" value="FAD-BINDING PCMH-TYPE DOMAIN-CONTAINING PROTEIN"/>
    <property type="match status" value="1"/>
</dbReference>
<dbReference type="InterPro" id="IPR050416">
    <property type="entry name" value="FAD-linked_Oxidoreductase"/>
</dbReference>
<gene>
    <name evidence="7" type="ORF">GCM10025866_30090</name>
</gene>
<evidence type="ECO:0000256" key="2">
    <source>
        <dbReference type="ARBA" id="ARBA00005466"/>
    </source>
</evidence>
<keyword evidence="4" id="KW-0274">FAD</keyword>
<dbReference type="InterPro" id="IPR036318">
    <property type="entry name" value="FAD-bd_PCMH-like_sf"/>
</dbReference>
<evidence type="ECO:0000256" key="1">
    <source>
        <dbReference type="ARBA" id="ARBA00001974"/>
    </source>
</evidence>
<dbReference type="PANTHER" id="PTHR42973">
    <property type="entry name" value="BINDING OXIDOREDUCTASE, PUTATIVE (AFU_ORTHOLOGUE AFUA_1G17690)-RELATED"/>
    <property type="match status" value="1"/>
</dbReference>
<keyword evidence="3" id="KW-0285">Flavoprotein</keyword>
<evidence type="ECO:0000313" key="7">
    <source>
        <dbReference type="EMBL" id="BDZ47100.1"/>
    </source>
</evidence>
<dbReference type="Gene3D" id="3.40.462.20">
    <property type="match status" value="1"/>
</dbReference>
<evidence type="ECO:0000259" key="6">
    <source>
        <dbReference type="PROSITE" id="PS51387"/>
    </source>
</evidence>